<dbReference type="KEGG" id="bih:BIP78_0074"/>
<evidence type="ECO:0000259" key="2">
    <source>
        <dbReference type="Pfam" id="PF12146"/>
    </source>
</evidence>
<dbReference type="AlphaFoldDB" id="A0A410FS79"/>
<dbReference type="InterPro" id="IPR050266">
    <property type="entry name" value="AB_hydrolase_sf"/>
</dbReference>
<dbReference type="Pfam" id="PF12146">
    <property type="entry name" value="Hydrolase_4"/>
    <property type="match status" value="1"/>
</dbReference>
<dbReference type="GO" id="GO:0008233">
    <property type="term" value="F:peptidase activity"/>
    <property type="evidence" value="ECO:0007669"/>
    <property type="project" value="InterPro"/>
</dbReference>
<evidence type="ECO:0000313" key="4">
    <source>
        <dbReference type="Proteomes" id="UP000287233"/>
    </source>
</evidence>
<dbReference type="Proteomes" id="UP000287233">
    <property type="component" value="Chromosome"/>
</dbReference>
<feature type="domain" description="Serine aminopeptidase S33" evidence="2">
    <location>
        <begin position="92"/>
        <end position="179"/>
    </location>
</feature>
<name>A0A410FS79_BIPS1</name>
<dbReference type="EMBL" id="CP034928">
    <property type="protein sequence ID" value="QAA75842.1"/>
    <property type="molecule type" value="Genomic_DNA"/>
</dbReference>
<accession>A0A410FS79</accession>
<protein>
    <recommendedName>
        <fullName evidence="2">Serine aminopeptidase S33 domain-containing protein</fullName>
    </recommendedName>
</protein>
<dbReference type="PANTHER" id="PTHR43798:SF33">
    <property type="entry name" value="HYDROLASE, PUTATIVE (AFU_ORTHOLOGUE AFUA_2G14860)-RELATED"/>
    <property type="match status" value="1"/>
</dbReference>
<gene>
    <name evidence="3" type="ORF">BIP78_0074</name>
</gene>
<sequence length="364" mass="40066">MLKWVLVGVGVAVGLIVAYLGVGPGRTPPITDPRGRPLPESIAELRAVEIGGLEQWILVRSHDRSNPVLLWLHGGPGAAQIPIHRAFNKDLERDFVVVHWDQRGAGKSNHAGFREETMTLARFIADVHELTQYLRVRFGEERIFLLGHSWGALLGVYVVQRYPEDYHAFVSVAQPVHARRGEEIAYAWLREEVMVRGTRAQREQFAALGPPPFVDHARYIAFSQLREAFGGGMDVGMARLARIALGAAEYTMGDYVRWLGGANRGSGPMWEETNDYDLFREVPALDVPVAFIVGGEDQNTPAALVREYCEALEAPRKTLHVIEGTAHAPFLGDPARFGALIVEVLDTVLPSAGPATRGDPSLGE</sequence>
<reference evidence="4" key="1">
    <citation type="submission" date="2018-12" db="EMBL/GenBank/DDBJ databases">
        <title>Complete genome sequence of an uncultured bacterium of the candidate phylum Bipolaricaulota.</title>
        <authorList>
            <person name="Kadnikov V.V."/>
            <person name="Mardanov A.V."/>
            <person name="Beletsky A.V."/>
            <person name="Frank Y.A."/>
            <person name="Karnachuk O.V."/>
            <person name="Ravin N.V."/>
        </authorList>
    </citation>
    <scope>NUCLEOTIDE SEQUENCE [LARGE SCALE GENOMIC DNA]</scope>
</reference>
<dbReference type="GO" id="GO:0016020">
    <property type="term" value="C:membrane"/>
    <property type="evidence" value="ECO:0007669"/>
    <property type="project" value="TreeGrafter"/>
</dbReference>
<dbReference type="InterPro" id="IPR029058">
    <property type="entry name" value="AB_hydrolase_fold"/>
</dbReference>
<dbReference type="PRINTS" id="PR00793">
    <property type="entry name" value="PROAMNOPTASE"/>
</dbReference>
<organism evidence="3 4">
    <name type="scientific">Bipolaricaulis sibiricus</name>
    <dbReference type="NCBI Taxonomy" id="2501609"/>
    <lineage>
        <taxon>Bacteria</taxon>
        <taxon>Candidatus Bipolaricaulota</taxon>
        <taxon>Candidatus Bipolaricaulia</taxon>
        <taxon>Candidatus Bipolaricaulales</taxon>
        <taxon>Candidatus Bipolaricaulaceae</taxon>
        <taxon>Candidatus Bipolaricaulis</taxon>
    </lineage>
</organism>
<evidence type="ECO:0000313" key="3">
    <source>
        <dbReference type="EMBL" id="QAA75842.1"/>
    </source>
</evidence>
<proteinExistence type="predicted"/>
<dbReference type="Gene3D" id="3.40.50.1820">
    <property type="entry name" value="alpha/beta hydrolase"/>
    <property type="match status" value="1"/>
</dbReference>
<dbReference type="InterPro" id="IPR022742">
    <property type="entry name" value="Hydrolase_4"/>
</dbReference>
<dbReference type="SUPFAM" id="SSF53474">
    <property type="entry name" value="alpha/beta-Hydrolases"/>
    <property type="match status" value="1"/>
</dbReference>
<dbReference type="InterPro" id="IPR002410">
    <property type="entry name" value="Peptidase_S33"/>
</dbReference>
<evidence type="ECO:0000256" key="1">
    <source>
        <dbReference type="ARBA" id="ARBA00022801"/>
    </source>
</evidence>
<dbReference type="PANTHER" id="PTHR43798">
    <property type="entry name" value="MONOACYLGLYCEROL LIPASE"/>
    <property type="match status" value="1"/>
</dbReference>
<keyword evidence="1" id="KW-0378">Hydrolase</keyword>
<dbReference type="GO" id="GO:0006508">
    <property type="term" value="P:proteolysis"/>
    <property type="evidence" value="ECO:0007669"/>
    <property type="project" value="InterPro"/>
</dbReference>